<name>A0A366GXH2_9GAMM</name>
<evidence type="ECO:0000313" key="11">
    <source>
        <dbReference type="Proteomes" id="UP000252995"/>
    </source>
</evidence>
<evidence type="ECO:0000256" key="6">
    <source>
        <dbReference type="ARBA" id="ARBA00023012"/>
    </source>
</evidence>
<evidence type="ECO:0000256" key="8">
    <source>
        <dbReference type="SAM" id="Phobius"/>
    </source>
</evidence>
<dbReference type="InterPro" id="IPR003660">
    <property type="entry name" value="HAMP_dom"/>
</dbReference>
<dbReference type="GO" id="GO:0000160">
    <property type="term" value="P:phosphorelay signal transduction system"/>
    <property type="evidence" value="ECO:0007669"/>
    <property type="project" value="UniProtKB-KW"/>
</dbReference>
<dbReference type="RefSeq" id="WP_113861740.1">
    <property type="nucleotide sequence ID" value="NZ_QNRO01000003.1"/>
</dbReference>
<evidence type="ECO:0000256" key="3">
    <source>
        <dbReference type="ARBA" id="ARBA00022553"/>
    </source>
</evidence>
<feature type="transmembrane region" description="Helical" evidence="8">
    <location>
        <begin position="156"/>
        <end position="178"/>
    </location>
</feature>
<keyword evidence="8" id="KW-1133">Transmembrane helix</keyword>
<dbReference type="EC" id="2.7.13.3" evidence="2"/>
<dbReference type="SMART" id="SM00304">
    <property type="entry name" value="HAMP"/>
    <property type="match status" value="1"/>
</dbReference>
<comment type="catalytic activity">
    <reaction evidence="1">
        <text>ATP + protein L-histidine = ADP + protein N-phospho-L-histidine.</text>
        <dbReference type="EC" id="2.7.13.3"/>
    </reaction>
</comment>
<keyword evidence="6" id="KW-0902">Two-component regulatory system</keyword>
<protein>
    <recommendedName>
        <fullName evidence="2">histidine kinase</fullName>
        <ecNumber evidence="2">2.7.13.3</ecNumber>
    </recommendedName>
</protein>
<organism evidence="10 11">
    <name type="scientific">Marinobacter pelagius</name>
    <dbReference type="NCBI Taxonomy" id="379482"/>
    <lineage>
        <taxon>Bacteria</taxon>
        <taxon>Pseudomonadati</taxon>
        <taxon>Pseudomonadota</taxon>
        <taxon>Gammaproteobacteria</taxon>
        <taxon>Pseudomonadales</taxon>
        <taxon>Marinobacteraceae</taxon>
        <taxon>Marinobacter</taxon>
    </lineage>
</organism>
<dbReference type="Pfam" id="PF00672">
    <property type="entry name" value="HAMP"/>
    <property type="match status" value="1"/>
</dbReference>
<evidence type="ECO:0000256" key="5">
    <source>
        <dbReference type="ARBA" id="ARBA00022777"/>
    </source>
</evidence>
<keyword evidence="4" id="KW-0808">Transferase</keyword>
<evidence type="ECO:0000259" key="9">
    <source>
        <dbReference type="PROSITE" id="PS50885"/>
    </source>
</evidence>
<accession>A0A366GXH2</accession>
<keyword evidence="7" id="KW-0175">Coiled coil</keyword>
<keyword evidence="3" id="KW-0597">Phosphoprotein</keyword>
<comment type="caution">
    <text evidence="10">The sequence shown here is derived from an EMBL/GenBank/DDBJ whole genome shotgun (WGS) entry which is preliminary data.</text>
</comment>
<evidence type="ECO:0000256" key="4">
    <source>
        <dbReference type="ARBA" id="ARBA00022679"/>
    </source>
</evidence>
<dbReference type="Gene3D" id="6.10.340.10">
    <property type="match status" value="1"/>
</dbReference>
<sequence>MKLSLRTQAVIGIGLIEIVMLMILLYSVFQFITRSTTEEVERRAESIARVFAATAADDVLSLDLGALQSFVDAASRTPGTAFARVVDYEGHLLAEAGNSDALLKPFRESKNLESLPDLYMAKATIVKAGLNYGWIEIGLDLRNQKQGIASLRDRSLLIATIEVLLAAIFSIAAGYYLVRRLNHMRQVVERVGSGEVRTRIQDPMSDEVADLAHEIDRLVEQTNWERDRQNERLQELEELNQLLHRKISELQRRI</sequence>
<gene>
    <name evidence="10" type="ORF">DET50_103175</name>
</gene>
<dbReference type="GO" id="GO:0005886">
    <property type="term" value="C:plasma membrane"/>
    <property type="evidence" value="ECO:0007669"/>
    <property type="project" value="TreeGrafter"/>
</dbReference>
<feature type="coiled-coil region" evidence="7">
    <location>
        <begin position="219"/>
        <end position="253"/>
    </location>
</feature>
<dbReference type="PANTHER" id="PTHR45436">
    <property type="entry name" value="SENSOR HISTIDINE KINASE YKOH"/>
    <property type="match status" value="1"/>
</dbReference>
<feature type="transmembrane region" description="Helical" evidence="8">
    <location>
        <begin position="9"/>
        <end position="29"/>
    </location>
</feature>
<dbReference type="InterPro" id="IPR050428">
    <property type="entry name" value="TCS_sensor_his_kinase"/>
</dbReference>
<evidence type="ECO:0000256" key="7">
    <source>
        <dbReference type="SAM" id="Coils"/>
    </source>
</evidence>
<dbReference type="Proteomes" id="UP000252995">
    <property type="component" value="Unassembled WGS sequence"/>
</dbReference>
<evidence type="ECO:0000256" key="2">
    <source>
        <dbReference type="ARBA" id="ARBA00012438"/>
    </source>
</evidence>
<dbReference type="CDD" id="cd06225">
    <property type="entry name" value="HAMP"/>
    <property type="match status" value="1"/>
</dbReference>
<feature type="domain" description="HAMP" evidence="9">
    <location>
        <begin position="175"/>
        <end position="221"/>
    </location>
</feature>
<dbReference type="OrthoDB" id="6364292at2"/>
<dbReference type="GO" id="GO:0004673">
    <property type="term" value="F:protein histidine kinase activity"/>
    <property type="evidence" value="ECO:0007669"/>
    <property type="project" value="UniProtKB-EC"/>
</dbReference>
<keyword evidence="8" id="KW-0812">Transmembrane</keyword>
<keyword evidence="8" id="KW-0472">Membrane</keyword>
<dbReference type="AlphaFoldDB" id="A0A366GXH2"/>
<dbReference type="EMBL" id="QNRO01000003">
    <property type="protein sequence ID" value="RBP32614.1"/>
    <property type="molecule type" value="Genomic_DNA"/>
</dbReference>
<evidence type="ECO:0000256" key="1">
    <source>
        <dbReference type="ARBA" id="ARBA00000085"/>
    </source>
</evidence>
<proteinExistence type="predicted"/>
<dbReference type="PROSITE" id="PS50885">
    <property type="entry name" value="HAMP"/>
    <property type="match status" value="1"/>
</dbReference>
<evidence type="ECO:0000313" key="10">
    <source>
        <dbReference type="EMBL" id="RBP32614.1"/>
    </source>
</evidence>
<dbReference type="PANTHER" id="PTHR45436:SF5">
    <property type="entry name" value="SENSOR HISTIDINE KINASE TRCS"/>
    <property type="match status" value="1"/>
</dbReference>
<reference evidence="10 11" key="1">
    <citation type="submission" date="2018-06" db="EMBL/GenBank/DDBJ databases">
        <title>Freshwater and sediment microbial communities from various areas in North America, analyzing microbe dynamics in response to fracking.</title>
        <authorList>
            <person name="Lamendella R."/>
        </authorList>
    </citation>
    <scope>NUCLEOTIDE SEQUENCE [LARGE SCALE GENOMIC DNA]</scope>
    <source>
        <strain evidence="10 11">114J</strain>
    </source>
</reference>
<keyword evidence="5" id="KW-0418">Kinase</keyword>